<evidence type="ECO:0000313" key="2">
    <source>
        <dbReference type="Proteomes" id="UP000296374"/>
    </source>
</evidence>
<organism evidence="1 2">
    <name type="scientific">Paracoccus liaowanqingii</name>
    <dbReference type="NCBI Taxonomy" id="2560053"/>
    <lineage>
        <taxon>Bacteria</taxon>
        <taxon>Pseudomonadati</taxon>
        <taxon>Pseudomonadota</taxon>
        <taxon>Alphaproteobacteria</taxon>
        <taxon>Rhodobacterales</taxon>
        <taxon>Paracoccaceae</taxon>
        <taxon>Paracoccus</taxon>
    </lineage>
</organism>
<gene>
    <name evidence="1" type="ORF">E4191_15840</name>
</gene>
<dbReference type="KEGG" id="plia:E4191_15840"/>
<reference evidence="2" key="1">
    <citation type="submission" date="2019-03" db="EMBL/GenBank/DDBJ databases">
        <authorList>
            <person name="Li J."/>
        </authorList>
    </citation>
    <scope>NUCLEOTIDE SEQUENCE [LARGE SCALE GENOMIC DNA]</scope>
    <source>
        <strain evidence="2">2251</strain>
    </source>
</reference>
<dbReference type="Proteomes" id="UP000296374">
    <property type="component" value="Chromosome"/>
</dbReference>
<sequence length="65" mass="7573">MFVSTRQDAFLPTLSSTDWMMIMNALNAYGHNAEYRDLLQRLDRQMTNKAPWKPAGQITLKARTR</sequence>
<accession>A0A4Y5SQ77</accession>
<dbReference type="EMBL" id="CP038439">
    <property type="protein sequence ID" value="QDA35647.1"/>
    <property type="molecule type" value="Genomic_DNA"/>
</dbReference>
<evidence type="ECO:0000313" key="1">
    <source>
        <dbReference type="EMBL" id="QDA35647.1"/>
    </source>
</evidence>
<dbReference type="AlphaFoldDB" id="A0A4Y5SQ77"/>
<dbReference type="RefSeq" id="WP_139615465.1">
    <property type="nucleotide sequence ID" value="NZ_CP038439.1"/>
</dbReference>
<name>A0A4Y5SQ77_9RHOB</name>
<proteinExistence type="predicted"/>
<protein>
    <submittedName>
        <fullName evidence="1">Uncharacterized protein</fullName>
    </submittedName>
</protein>